<organism evidence="18 19">
    <name type="scientific">Melanomma pulvis-pyrius CBS 109.77</name>
    <dbReference type="NCBI Taxonomy" id="1314802"/>
    <lineage>
        <taxon>Eukaryota</taxon>
        <taxon>Fungi</taxon>
        <taxon>Dikarya</taxon>
        <taxon>Ascomycota</taxon>
        <taxon>Pezizomycotina</taxon>
        <taxon>Dothideomycetes</taxon>
        <taxon>Pleosporomycetidae</taxon>
        <taxon>Pleosporales</taxon>
        <taxon>Melanommataceae</taxon>
        <taxon>Melanomma</taxon>
    </lineage>
</organism>
<evidence type="ECO:0000256" key="7">
    <source>
        <dbReference type="ARBA" id="ARBA00023002"/>
    </source>
</evidence>
<comment type="cofactor">
    <cofactor evidence="1">
        <name>Cu(2+)</name>
        <dbReference type="ChEBI" id="CHEBI:29036"/>
    </cofactor>
</comment>
<dbReference type="GO" id="GO:0004497">
    <property type="term" value="F:monooxygenase activity"/>
    <property type="evidence" value="ECO:0007669"/>
    <property type="project" value="UniProtKB-KW"/>
</dbReference>
<keyword evidence="7" id="KW-0560">Oxidoreductase</keyword>
<keyword evidence="4" id="KW-0479">Metal-binding</keyword>
<dbReference type="PANTHER" id="PTHR33353">
    <property type="entry name" value="PUTATIVE (AFU_ORTHOLOGUE AFUA_1G12560)-RELATED"/>
    <property type="match status" value="1"/>
</dbReference>
<evidence type="ECO:0000256" key="13">
    <source>
        <dbReference type="ARBA" id="ARBA00044502"/>
    </source>
</evidence>
<proteinExistence type="inferred from homology"/>
<evidence type="ECO:0000256" key="15">
    <source>
        <dbReference type="ARBA" id="ARBA00047174"/>
    </source>
</evidence>
<comment type="subcellular location">
    <subcellularLocation>
        <location evidence="2">Secreted</location>
    </subcellularLocation>
</comment>
<evidence type="ECO:0000256" key="9">
    <source>
        <dbReference type="ARBA" id="ARBA00023033"/>
    </source>
</evidence>
<dbReference type="AlphaFoldDB" id="A0A6A6X665"/>
<keyword evidence="5 16" id="KW-0732">Signal</keyword>
<evidence type="ECO:0000256" key="6">
    <source>
        <dbReference type="ARBA" id="ARBA00023001"/>
    </source>
</evidence>
<evidence type="ECO:0000256" key="1">
    <source>
        <dbReference type="ARBA" id="ARBA00001973"/>
    </source>
</evidence>
<dbReference type="Pfam" id="PF03443">
    <property type="entry name" value="AA9"/>
    <property type="match status" value="1"/>
</dbReference>
<keyword evidence="10" id="KW-1015">Disulfide bond</keyword>
<comment type="catalytic activity">
    <reaction evidence="14">
        <text>[(1-&gt;4)-beta-D-glucosyl]n+m + reduced acceptor + O2 = 4-dehydro-beta-D-glucosyl-[(1-&gt;4)-beta-D-glucosyl]n-1 + [(1-&gt;4)-beta-D-glucosyl]m + acceptor + H2O.</text>
        <dbReference type="EC" id="1.14.99.56"/>
    </reaction>
</comment>
<sequence>MRFAPQRLNSLASVLSLLLLQGVEQVDGHYGFPVVVINGVVSEWWQYVRPVGPDDYGNYFQPLLDYTGEPQVCGIDGTKTGSITGTAKVEAGSTIGFIAFSAIVVTAPVWPTFNESTDGIRHEGPGQAYMSKAPADLESYTGDGEWFKIWSSGSSDGQHWDTYRKAELNFTIPKTTPPGKYLVRVEHFNISPIYGQTQQYINCAQVEVTGPGGGTPGPTIKFPGGYDPKDSSIWLPNALYQPQKPTELLKNYKGPGPEVWTG</sequence>
<feature type="domain" description="Auxiliary Activity family 9 catalytic" evidence="17">
    <location>
        <begin position="29"/>
        <end position="240"/>
    </location>
</feature>
<evidence type="ECO:0000256" key="14">
    <source>
        <dbReference type="ARBA" id="ARBA00045077"/>
    </source>
</evidence>
<dbReference type="EMBL" id="MU002000">
    <property type="protein sequence ID" value="KAF2791822.1"/>
    <property type="molecule type" value="Genomic_DNA"/>
</dbReference>
<evidence type="ECO:0000313" key="18">
    <source>
        <dbReference type="EMBL" id="KAF2791822.1"/>
    </source>
</evidence>
<evidence type="ECO:0000313" key="19">
    <source>
        <dbReference type="Proteomes" id="UP000799757"/>
    </source>
</evidence>
<keyword evidence="8" id="KW-0186">Copper</keyword>
<keyword evidence="19" id="KW-1185">Reference proteome</keyword>
<keyword evidence="3" id="KW-0964">Secreted</keyword>
<evidence type="ECO:0000256" key="10">
    <source>
        <dbReference type="ARBA" id="ARBA00023157"/>
    </source>
</evidence>
<dbReference type="GO" id="GO:0046872">
    <property type="term" value="F:metal ion binding"/>
    <property type="evidence" value="ECO:0007669"/>
    <property type="project" value="UniProtKB-KW"/>
</dbReference>
<evidence type="ECO:0000256" key="3">
    <source>
        <dbReference type="ARBA" id="ARBA00022525"/>
    </source>
</evidence>
<evidence type="ECO:0000256" key="12">
    <source>
        <dbReference type="ARBA" id="ARBA00023326"/>
    </source>
</evidence>
<comment type="similarity">
    <text evidence="13">Belongs to the polysaccharide monooxygenase AA9 family.</text>
</comment>
<name>A0A6A6X665_9PLEO</name>
<evidence type="ECO:0000259" key="17">
    <source>
        <dbReference type="Pfam" id="PF03443"/>
    </source>
</evidence>
<reference evidence="18" key="1">
    <citation type="journal article" date="2020" name="Stud. Mycol.">
        <title>101 Dothideomycetes genomes: a test case for predicting lifestyles and emergence of pathogens.</title>
        <authorList>
            <person name="Haridas S."/>
            <person name="Albert R."/>
            <person name="Binder M."/>
            <person name="Bloem J."/>
            <person name="Labutti K."/>
            <person name="Salamov A."/>
            <person name="Andreopoulos B."/>
            <person name="Baker S."/>
            <person name="Barry K."/>
            <person name="Bills G."/>
            <person name="Bluhm B."/>
            <person name="Cannon C."/>
            <person name="Castanera R."/>
            <person name="Culley D."/>
            <person name="Daum C."/>
            <person name="Ezra D."/>
            <person name="Gonzalez J."/>
            <person name="Henrissat B."/>
            <person name="Kuo A."/>
            <person name="Liang C."/>
            <person name="Lipzen A."/>
            <person name="Lutzoni F."/>
            <person name="Magnuson J."/>
            <person name="Mondo S."/>
            <person name="Nolan M."/>
            <person name="Ohm R."/>
            <person name="Pangilinan J."/>
            <person name="Park H.-J."/>
            <person name="Ramirez L."/>
            <person name="Alfaro M."/>
            <person name="Sun H."/>
            <person name="Tritt A."/>
            <person name="Yoshinaga Y."/>
            <person name="Zwiers L.-H."/>
            <person name="Turgeon B."/>
            <person name="Goodwin S."/>
            <person name="Spatafora J."/>
            <person name="Crous P."/>
            <person name="Grigoriev I."/>
        </authorList>
    </citation>
    <scope>NUCLEOTIDE SEQUENCE</scope>
    <source>
        <strain evidence="18">CBS 109.77</strain>
    </source>
</reference>
<dbReference type="GO" id="GO:0005576">
    <property type="term" value="C:extracellular region"/>
    <property type="evidence" value="ECO:0007669"/>
    <property type="project" value="UniProtKB-SubCell"/>
</dbReference>
<dbReference type="Gene3D" id="2.70.50.70">
    <property type="match status" value="1"/>
</dbReference>
<dbReference type="OrthoDB" id="6038816at2759"/>
<keyword evidence="12" id="KW-0624">Polysaccharide degradation</keyword>
<evidence type="ECO:0000256" key="8">
    <source>
        <dbReference type="ARBA" id="ARBA00023008"/>
    </source>
</evidence>
<evidence type="ECO:0000256" key="2">
    <source>
        <dbReference type="ARBA" id="ARBA00004613"/>
    </source>
</evidence>
<feature type="chain" id="PRO_5025417386" description="lytic cellulose monooxygenase (C4-dehydrogenating)" evidence="16">
    <location>
        <begin position="29"/>
        <end position="262"/>
    </location>
</feature>
<evidence type="ECO:0000256" key="11">
    <source>
        <dbReference type="ARBA" id="ARBA00023277"/>
    </source>
</evidence>
<dbReference type="InterPro" id="IPR005103">
    <property type="entry name" value="AA9_LPMO"/>
</dbReference>
<keyword evidence="11" id="KW-0119">Carbohydrate metabolism</keyword>
<protein>
    <recommendedName>
        <fullName evidence="15">lytic cellulose monooxygenase (C4-dehydrogenating)</fullName>
        <ecNumber evidence="15">1.14.99.56</ecNumber>
    </recommendedName>
</protein>
<keyword evidence="9 18" id="KW-0503">Monooxygenase</keyword>
<dbReference type="InterPro" id="IPR049892">
    <property type="entry name" value="AA9"/>
</dbReference>
<gene>
    <name evidence="18" type="ORF">K505DRAFT_339235</name>
</gene>
<evidence type="ECO:0000256" key="16">
    <source>
        <dbReference type="SAM" id="SignalP"/>
    </source>
</evidence>
<accession>A0A6A6X665</accession>
<feature type="signal peptide" evidence="16">
    <location>
        <begin position="1"/>
        <end position="28"/>
    </location>
</feature>
<evidence type="ECO:0000256" key="4">
    <source>
        <dbReference type="ARBA" id="ARBA00022723"/>
    </source>
</evidence>
<dbReference type="EC" id="1.14.99.56" evidence="15"/>
<dbReference type="Proteomes" id="UP000799757">
    <property type="component" value="Unassembled WGS sequence"/>
</dbReference>
<evidence type="ECO:0000256" key="5">
    <source>
        <dbReference type="ARBA" id="ARBA00022729"/>
    </source>
</evidence>
<dbReference type="GO" id="GO:0030245">
    <property type="term" value="P:cellulose catabolic process"/>
    <property type="evidence" value="ECO:0007669"/>
    <property type="project" value="UniProtKB-KW"/>
</dbReference>
<dbReference type="PANTHER" id="PTHR33353:SF10">
    <property type="entry name" value="ENDO-BETA-1,4-GLUCANASE D"/>
    <property type="match status" value="1"/>
</dbReference>
<keyword evidence="6" id="KW-0136">Cellulose degradation</keyword>